<feature type="region of interest" description="Disordered" evidence="1">
    <location>
        <begin position="21"/>
        <end position="44"/>
    </location>
</feature>
<evidence type="ECO:0000313" key="4">
    <source>
        <dbReference type="Proteomes" id="UP000675747"/>
    </source>
</evidence>
<organism evidence="3 4">
    <name type="scientific">Coralloluteibacterium stylophorae</name>
    <dbReference type="NCBI Taxonomy" id="1776034"/>
    <lineage>
        <taxon>Bacteria</taxon>
        <taxon>Pseudomonadati</taxon>
        <taxon>Pseudomonadota</taxon>
        <taxon>Gammaproteobacteria</taxon>
        <taxon>Lysobacterales</taxon>
        <taxon>Lysobacteraceae</taxon>
        <taxon>Coralloluteibacterium</taxon>
    </lineage>
</organism>
<feature type="region of interest" description="Disordered" evidence="1">
    <location>
        <begin position="439"/>
        <end position="459"/>
    </location>
</feature>
<feature type="region of interest" description="Disordered" evidence="1">
    <location>
        <begin position="187"/>
        <end position="222"/>
    </location>
</feature>
<accession>A0AAP2CCR0</accession>
<evidence type="ECO:0000313" key="3">
    <source>
        <dbReference type="EMBL" id="MBS7458030.1"/>
    </source>
</evidence>
<keyword evidence="2" id="KW-0472">Membrane</keyword>
<feature type="transmembrane region" description="Helical" evidence="2">
    <location>
        <begin position="538"/>
        <end position="562"/>
    </location>
</feature>
<dbReference type="EMBL" id="JAGQFT020000008">
    <property type="protein sequence ID" value="MBS7458030.1"/>
    <property type="molecule type" value="Genomic_DNA"/>
</dbReference>
<feature type="compositionally biased region" description="Low complexity" evidence="1">
    <location>
        <begin position="287"/>
        <end position="364"/>
    </location>
</feature>
<feature type="compositionally biased region" description="Low complexity" evidence="1">
    <location>
        <begin position="388"/>
        <end position="398"/>
    </location>
</feature>
<proteinExistence type="predicted"/>
<name>A0AAP2CCR0_9GAMM</name>
<comment type="caution">
    <text evidence="3">The sequence shown here is derived from an EMBL/GenBank/DDBJ whole genome shotgun (WGS) entry which is preliminary data.</text>
</comment>
<evidence type="ECO:0000256" key="1">
    <source>
        <dbReference type="SAM" id="MobiDB-lite"/>
    </source>
</evidence>
<dbReference type="AlphaFoldDB" id="A0AAP2CCR0"/>
<keyword evidence="2" id="KW-0812">Transmembrane</keyword>
<feature type="region of interest" description="Disordered" evidence="1">
    <location>
        <begin position="116"/>
        <end position="151"/>
    </location>
</feature>
<feature type="transmembrane region" description="Helical" evidence="2">
    <location>
        <begin position="509"/>
        <end position="532"/>
    </location>
</feature>
<feature type="region of interest" description="Disordered" evidence="1">
    <location>
        <begin position="60"/>
        <end position="95"/>
    </location>
</feature>
<feature type="compositionally biased region" description="Low complexity" evidence="1">
    <location>
        <begin position="60"/>
        <end position="91"/>
    </location>
</feature>
<feature type="compositionally biased region" description="Pro residues" evidence="1">
    <location>
        <begin position="136"/>
        <end position="149"/>
    </location>
</feature>
<keyword evidence="2" id="KW-1133">Transmembrane helix</keyword>
<evidence type="ECO:0000256" key="2">
    <source>
        <dbReference type="SAM" id="Phobius"/>
    </source>
</evidence>
<feature type="region of interest" description="Disordered" evidence="1">
    <location>
        <begin position="278"/>
        <end position="398"/>
    </location>
</feature>
<dbReference type="Proteomes" id="UP000675747">
    <property type="component" value="Unassembled WGS sequence"/>
</dbReference>
<sequence>MPLLDKLLGGKGLPDPLGLFGRGGGRGGAEMPLPGGLSRQFGGPQALGGSHLADALTRAGYTTPAAPGPTDTPTSVATGPGTAPSAGAPSLLAPPTPGLALARHLGGGIPVAAGVAPPHTAATHPGSPAVATATVPPGPALPLPGPTPGPVAGALQSLGQAVHGLLGGRGASASPVLVPGAPGATLPAATGQAQQSVATPGASAIPGNGATGNAPGFAPPASPIAAGPSPVATAAAPGATLPGPLAGAARSIGDAVGSLLGLTRADRTATQPAATPLASAVGTPAGAPTASQAAVPQQAQVAASPAQTAAAPPAADPAAPGRQPVAGAHPPTPPTTAATMAAPQTTAAQPQATAAAAQAEQAPPVQIPRPEVPAQAVRSAGEVPAPPHDAAAQPSASAAGNTATSAALAAPAAAGATVLASGAPAAGDRAADARLAQGTTADLRAPVREPPPGVAYTADGPMRRSLRQRLRTVPGAMTRLLVTLGLAGPQILVRDADPERERQRALQQVFWVLALVAYGCLALSLLMLLPALREGGLAPAAATGGGASLLVGLAAAVAAWWVTHRLTRRRGTNRRR</sequence>
<reference evidence="3 4" key="1">
    <citation type="journal article" date="2021" name="Microbiol. Resour. Announc.">
        <title>Draft Genome Sequence of Coralloluteibacterium stylophorae LMG 29479T.</title>
        <authorList>
            <person name="Karlyshev A.V."/>
            <person name="Kudryashova E.B."/>
            <person name="Ariskina E.V."/>
            <person name="Conroy A.P."/>
            <person name="Abidueva E.Y."/>
        </authorList>
    </citation>
    <scope>NUCLEOTIDE SEQUENCE [LARGE SCALE GENOMIC DNA]</scope>
    <source>
        <strain evidence="3 4">LMG 29479</strain>
    </source>
</reference>
<keyword evidence="4" id="KW-1185">Reference proteome</keyword>
<gene>
    <name evidence="3" type="ORF">KB893_012900</name>
</gene>
<feature type="compositionally biased region" description="Low complexity" evidence="1">
    <location>
        <begin position="125"/>
        <end position="135"/>
    </location>
</feature>
<dbReference type="RefSeq" id="WP_213173775.1">
    <property type="nucleotide sequence ID" value="NZ_JAGQFT020000008.1"/>
</dbReference>
<protein>
    <submittedName>
        <fullName evidence="3">Uncharacterized protein</fullName>
    </submittedName>
</protein>